<dbReference type="Proteomes" id="UP000019151">
    <property type="component" value="Chromosome"/>
</dbReference>
<evidence type="ECO:0000313" key="6">
    <source>
        <dbReference type="Proteomes" id="UP000019151"/>
    </source>
</evidence>
<feature type="region of interest" description="Disordered" evidence="3">
    <location>
        <begin position="71"/>
        <end position="106"/>
    </location>
</feature>
<dbReference type="InterPro" id="IPR000674">
    <property type="entry name" value="Ald_Oxase/Xan_DH_a/b"/>
</dbReference>
<sequence>MTTRDDAVGRPLERVDGRLKVTGAARYAAEMPVAGVAHAVLITSTVARARIQAMDTSAAERAPGVLKVLTPFNAPRLPGAPRPGPQEPPAPPAPAPTGTGAQGPAARGAVMRVPTLLQDEHVRYNGQPIGVVVAETFEQALAATHLVTVRYAAERPVLDMASAPKNPPEKVHPLGGERATHRGDVARGLADAVVHVEHTYTTPLENHNPMEPHNTVAVWEGDALTLYDSTQGITSVRNTVAQHFGVPREKVRVVSHFTGGGFGSKGGPWSHQSLAAMAARETGRPVKLVLTRRQMFGPVGGRPRTVQRVTLGADRSGALTAIRHTSTSNTSTLEDWIEPALNQTKILYACPNLEAVYDVVRLNVGSPTFQRAPGESTGTFALESAMDELAIALEMDPIELRLRNHADTDPETGHPWSSKSLRECYRAAAERFGWSKRTAAPRSMRDGRALVGWGMATATYPARRNPASCTARMLPDGRAWVRAGTQEIGCGTYTSMTQVAADALGIAPDRVRFELGETDMPENPASTGSVTMASTGTAVHDAASALRRRLVQLAVTDPASPLSGAAEGDVVARDGRLSLASDASRGESYEALMARQSGRVVEVTTSTRAGPEAQQYAMHSFGAVFAEVHVDEDLGTIRVPRVVTAHGVGRIVNPQTARSQIVGGVVWGVGMALLEETLVDPRTGRYLNADLAEYHVPVNADIGTIDTIFVDENDPHVSAIGAKGAGEIGITGVAAAIANAVHHATGVRVRDLPITLDKIRR</sequence>
<dbReference type="Gene3D" id="3.30.365.10">
    <property type="entry name" value="Aldehyde oxidase/xanthine dehydrogenase, molybdopterin binding domain"/>
    <property type="match status" value="4"/>
</dbReference>
<name>W0RFU6_9BACT</name>
<evidence type="ECO:0000256" key="1">
    <source>
        <dbReference type="ARBA" id="ARBA00022505"/>
    </source>
</evidence>
<feature type="region of interest" description="Disordered" evidence="3">
    <location>
        <begin position="160"/>
        <end position="179"/>
    </location>
</feature>
<protein>
    <submittedName>
        <fullName evidence="5">Aldehyde oxidase and xanthine dehydrogenase molybdopterin binding protein</fullName>
    </submittedName>
</protein>
<dbReference type="PATRIC" id="fig|861299.3.peg.1673"/>
<proteinExistence type="predicted"/>
<evidence type="ECO:0000259" key="4">
    <source>
        <dbReference type="SMART" id="SM01008"/>
    </source>
</evidence>
<evidence type="ECO:0000256" key="3">
    <source>
        <dbReference type="SAM" id="MobiDB-lite"/>
    </source>
</evidence>
<evidence type="ECO:0000256" key="2">
    <source>
        <dbReference type="ARBA" id="ARBA00023002"/>
    </source>
</evidence>
<gene>
    <name evidence="5" type="ORF">J421_1648</name>
</gene>
<dbReference type="OrthoDB" id="8428274at2"/>
<dbReference type="Gene3D" id="3.90.1170.50">
    <property type="entry name" value="Aldehyde oxidase/xanthine dehydrogenase, a/b hammerhead"/>
    <property type="match status" value="1"/>
</dbReference>
<dbReference type="InterPro" id="IPR016208">
    <property type="entry name" value="Ald_Oxase/xanthine_DH-like"/>
</dbReference>
<dbReference type="SUPFAM" id="SSF56003">
    <property type="entry name" value="Molybdenum cofactor-binding domain"/>
    <property type="match status" value="1"/>
</dbReference>
<dbReference type="Pfam" id="PF01315">
    <property type="entry name" value="Ald_Xan_dh_C"/>
    <property type="match status" value="2"/>
</dbReference>
<dbReference type="PANTHER" id="PTHR11908">
    <property type="entry name" value="XANTHINE DEHYDROGENASE"/>
    <property type="match status" value="1"/>
</dbReference>
<feature type="domain" description="Aldehyde oxidase/xanthine dehydrogenase a/b hammerhead" evidence="4">
    <location>
        <begin position="22"/>
        <end position="155"/>
    </location>
</feature>
<dbReference type="InterPro" id="IPR036856">
    <property type="entry name" value="Ald_Oxase/Xan_DH_a/b_sf"/>
</dbReference>
<organism evidence="5 6">
    <name type="scientific">Gemmatirosa kalamazoonensis</name>
    <dbReference type="NCBI Taxonomy" id="861299"/>
    <lineage>
        <taxon>Bacteria</taxon>
        <taxon>Pseudomonadati</taxon>
        <taxon>Gemmatimonadota</taxon>
        <taxon>Gemmatimonadia</taxon>
        <taxon>Gemmatimonadales</taxon>
        <taxon>Gemmatimonadaceae</taxon>
        <taxon>Gemmatirosa</taxon>
    </lineage>
</organism>
<dbReference type="PANTHER" id="PTHR11908:SF132">
    <property type="entry name" value="ALDEHYDE OXIDASE 1-RELATED"/>
    <property type="match status" value="1"/>
</dbReference>
<dbReference type="SUPFAM" id="SSF54665">
    <property type="entry name" value="CO dehydrogenase molybdoprotein N-domain-like"/>
    <property type="match status" value="1"/>
</dbReference>
<dbReference type="KEGG" id="gba:J421_1648"/>
<keyword evidence="6" id="KW-1185">Reference proteome</keyword>
<keyword evidence="1" id="KW-0500">Molybdenum</keyword>
<dbReference type="GO" id="GO:0016491">
    <property type="term" value="F:oxidoreductase activity"/>
    <property type="evidence" value="ECO:0007669"/>
    <property type="project" value="UniProtKB-KW"/>
</dbReference>
<reference evidence="5 6" key="1">
    <citation type="journal article" date="2014" name="Genome Announc.">
        <title>Genome Sequence and Methylome of Soil Bacterium Gemmatirosa kalamazoonensis KBS708T, a Member of the Rarely Cultivated Gemmatimonadetes Phylum.</title>
        <authorList>
            <person name="Debruyn J.M."/>
            <person name="Radosevich M."/>
            <person name="Wommack K.E."/>
            <person name="Polson S.W."/>
            <person name="Hauser L.J."/>
            <person name="Fawaz M.N."/>
            <person name="Korlach J."/>
            <person name="Tsai Y.C."/>
        </authorList>
    </citation>
    <scope>NUCLEOTIDE SEQUENCE [LARGE SCALE GENOMIC DNA]</scope>
    <source>
        <strain evidence="5 6">KBS708</strain>
    </source>
</reference>
<dbReference type="InParanoid" id="W0RFU6"/>
<keyword evidence="2" id="KW-0560">Oxidoreductase</keyword>
<dbReference type="Pfam" id="PF02738">
    <property type="entry name" value="MoCoBD_1"/>
    <property type="match status" value="1"/>
</dbReference>
<dbReference type="RefSeq" id="WP_025410697.1">
    <property type="nucleotide sequence ID" value="NZ_CP007128.1"/>
</dbReference>
<dbReference type="SMART" id="SM01008">
    <property type="entry name" value="Ald_Xan_dh_C"/>
    <property type="match status" value="1"/>
</dbReference>
<dbReference type="Pfam" id="PF20256">
    <property type="entry name" value="MoCoBD_2"/>
    <property type="match status" value="1"/>
</dbReference>
<dbReference type="GO" id="GO:0005506">
    <property type="term" value="F:iron ion binding"/>
    <property type="evidence" value="ECO:0007669"/>
    <property type="project" value="InterPro"/>
</dbReference>
<dbReference type="eggNOG" id="COG1529">
    <property type="taxonomic scope" value="Bacteria"/>
</dbReference>
<dbReference type="InterPro" id="IPR037165">
    <property type="entry name" value="AldOxase/xan_DH_Mopterin-bd_sf"/>
</dbReference>
<dbReference type="InterPro" id="IPR046867">
    <property type="entry name" value="AldOxase/xan_DH_MoCoBD2"/>
</dbReference>
<dbReference type="STRING" id="861299.J421_1648"/>
<evidence type="ECO:0000313" key="5">
    <source>
        <dbReference type="EMBL" id="AHG89185.1"/>
    </source>
</evidence>
<dbReference type="HOGENOM" id="CLU_001681_2_2_0"/>
<accession>W0RFU6</accession>
<feature type="compositionally biased region" description="Pro residues" evidence="3">
    <location>
        <begin position="78"/>
        <end position="95"/>
    </location>
</feature>
<dbReference type="InterPro" id="IPR008274">
    <property type="entry name" value="AldOxase/xan_DH_MoCoBD1"/>
</dbReference>
<dbReference type="EMBL" id="CP007128">
    <property type="protein sequence ID" value="AHG89185.1"/>
    <property type="molecule type" value="Genomic_DNA"/>
</dbReference>
<dbReference type="AlphaFoldDB" id="W0RFU6"/>
<feature type="compositionally biased region" description="Low complexity" evidence="3">
    <location>
        <begin position="96"/>
        <end position="106"/>
    </location>
</feature>